<dbReference type="InterPro" id="IPR027469">
    <property type="entry name" value="Cation_efflux_TMD_sf"/>
</dbReference>
<feature type="transmembrane region" description="Helical" evidence="7">
    <location>
        <begin position="84"/>
        <end position="103"/>
    </location>
</feature>
<dbReference type="InterPro" id="IPR058533">
    <property type="entry name" value="Cation_efflux_TM"/>
</dbReference>
<organism evidence="9 10">
    <name type="scientific">Amphritea balenae</name>
    <dbReference type="NCBI Taxonomy" id="452629"/>
    <lineage>
        <taxon>Bacteria</taxon>
        <taxon>Pseudomonadati</taxon>
        <taxon>Pseudomonadota</taxon>
        <taxon>Gammaproteobacteria</taxon>
        <taxon>Oceanospirillales</taxon>
        <taxon>Oceanospirillaceae</taxon>
        <taxon>Amphritea</taxon>
    </lineage>
</organism>
<dbReference type="PANTHER" id="PTHR11562:SF17">
    <property type="entry name" value="RE54080P-RELATED"/>
    <property type="match status" value="1"/>
</dbReference>
<keyword evidence="3" id="KW-0813">Transport</keyword>
<dbReference type="SUPFAM" id="SSF161111">
    <property type="entry name" value="Cation efflux protein transmembrane domain-like"/>
    <property type="match status" value="1"/>
</dbReference>
<gene>
    <name evidence="9" type="ORF">EHS89_18335</name>
</gene>
<keyword evidence="2 7" id="KW-0812">Transmembrane</keyword>
<accession>A0A3P1SJW5</accession>
<dbReference type="Pfam" id="PF01545">
    <property type="entry name" value="Cation_efflux"/>
    <property type="match status" value="1"/>
</dbReference>
<dbReference type="InterPro" id="IPR050681">
    <property type="entry name" value="CDF/SLC30A"/>
</dbReference>
<dbReference type="AlphaFoldDB" id="A0A3P1SJW5"/>
<evidence type="ECO:0000256" key="2">
    <source>
        <dbReference type="ARBA" id="ARBA00022692"/>
    </source>
</evidence>
<keyword evidence="3" id="KW-0406">Ion transport</keyword>
<dbReference type="Gene3D" id="1.20.1510.10">
    <property type="entry name" value="Cation efflux protein transmembrane domain"/>
    <property type="match status" value="1"/>
</dbReference>
<reference evidence="9 10" key="1">
    <citation type="submission" date="2018-11" db="EMBL/GenBank/DDBJ databases">
        <title>The draft genome sequence of Amphritea balenae JAMM 1525T.</title>
        <authorList>
            <person name="Fang Z."/>
            <person name="Zhang Y."/>
            <person name="Han X."/>
        </authorList>
    </citation>
    <scope>NUCLEOTIDE SEQUENCE [LARGE SCALE GENOMIC DNA]</scope>
    <source>
        <strain evidence="9 10">JAMM 1525</strain>
    </source>
</reference>
<comment type="subcellular location">
    <subcellularLocation>
        <location evidence="1">Membrane</location>
        <topology evidence="1">Multi-pass membrane protein</topology>
    </subcellularLocation>
</comment>
<feature type="transmembrane region" description="Helical" evidence="7">
    <location>
        <begin position="54"/>
        <end position="72"/>
    </location>
</feature>
<evidence type="ECO:0000313" key="9">
    <source>
        <dbReference type="EMBL" id="RRC97169.1"/>
    </source>
</evidence>
<evidence type="ECO:0000256" key="4">
    <source>
        <dbReference type="ARBA" id="ARBA00022989"/>
    </source>
</evidence>
<feature type="region of interest" description="Disordered" evidence="6">
    <location>
        <begin position="202"/>
        <end position="234"/>
    </location>
</feature>
<keyword evidence="10" id="KW-1185">Reference proteome</keyword>
<proteinExistence type="predicted"/>
<dbReference type="EMBL" id="RQXV01000013">
    <property type="protein sequence ID" value="RRC97169.1"/>
    <property type="molecule type" value="Genomic_DNA"/>
</dbReference>
<evidence type="ECO:0000256" key="1">
    <source>
        <dbReference type="ARBA" id="ARBA00004141"/>
    </source>
</evidence>
<evidence type="ECO:0000256" key="7">
    <source>
        <dbReference type="SAM" id="Phobius"/>
    </source>
</evidence>
<feature type="transmembrane region" description="Helical" evidence="7">
    <location>
        <begin position="109"/>
        <end position="130"/>
    </location>
</feature>
<name>A0A3P1SJW5_9GAMM</name>
<dbReference type="Proteomes" id="UP000267535">
    <property type="component" value="Unassembled WGS sequence"/>
</dbReference>
<feature type="transmembrane region" description="Helical" evidence="7">
    <location>
        <begin position="151"/>
        <end position="168"/>
    </location>
</feature>
<keyword evidence="3" id="KW-0864">Zinc transport</keyword>
<feature type="transmembrane region" description="Helical" evidence="7">
    <location>
        <begin position="174"/>
        <end position="192"/>
    </location>
</feature>
<evidence type="ECO:0000256" key="5">
    <source>
        <dbReference type="ARBA" id="ARBA00023136"/>
    </source>
</evidence>
<evidence type="ECO:0000256" key="6">
    <source>
        <dbReference type="SAM" id="MobiDB-lite"/>
    </source>
</evidence>
<dbReference type="GO" id="GO:0005385">
    <property type="term" value="F:zinc ion transmembrane transporter activity"/>
    <property type="evidence" value="ECO:0007669"/>
    <property type="project" value="TreeGrafter"/>
</dbReference>
<protein>
    <submittedName>
        <fullName evidence="9">Cation transporter</fullName>
    </submittedName>
</protein>
<dbReference type="GO" id="GO:0005886">
    <property type="term" value="C:plasma membrane"/>
    <property type="evidence" value="ECO:0007669"/>
    <property type="project" value="TreeGrafter"/>
</dbReference>
<keyword evidence="4 7" id="KW-1133">Transmembrane helix</keyword>
<feature type="transmembrane region" description="Helical" evidence="7">
    <location>
        <begin position="20"/>
        <end position="42"/>
    </location>
</feature>
<keyword evidence="5 7" id="KW-0472">Membrane</keyword>
<dbReference type="PANTHER" id="PTHR11562">
    <property type="entry name" value="CATION EFFLUX PROTEIN/ ZINC TRANSPORTER"/>
    <property type="match status" value="1"/>
</dbReference>
<comment type="caution">
    <text evidence="9">The sequence shown here is derived from an EMBL/GenBank/DDBJ whole genome shotgun (WGS) entry which is preliminary data.</text>
</comment>
<sequence length="234" mass="24868">MSHCCAKSTFTGLDPVYIRILWLIITINGLMFGVEMVAGIAAQSQALQADALDFLGDTLSYGISLWAIGKAVSFRTNAALFKGFSLLLMSCWVTGSTIYRIFVLNSPDAVTMGGVAIAAFIANMVSVLLLMRYKDGDANVRSVWLCSRNDAIGNLVVLIAASGVWYSDTPWPDLATALIMAGLFLSSAWQITRQAVLEKRASGGAAQGVDEPPSHPASGCASEPGLDNRHSAES</sequence>
<dbReference type="OrthoDB" id="9799649at2"/>
<keyword evidence="3" id="KW-0862">Zinc</keyword>
<evidence type="ECO:0000259" key="8">
    <source>
        <dbReference type="Pfam" id="PF01545"/>
    </source>
</evidence>
<feature type="domain" description="Cation efflux protein transmembrane" evidence="8">
    <location>
        <begin position="21"/>
        <end position="197"/>
    </location>
</feature>
<dbReference type="RefSeq" id="WP_124927627.1">
    <property type="nucleotide sequence ID" value="NZ_BMOH01000002.1"/>
</dbReference>
<evidence type="ECO:0000256" key="3">
    <source>
        <dbReference type="ARBA" id="ARBA00022906"/>
    </source>
</evidence>
<evidence type="ECO:0000313" key="10">
    <source>
        <dbReference type="Proteomes" id="UP000267535"/>
    </source>
</evidence>